<dbReference type="SMART" id="SM00243">
    <property type="entry name" value="GAS2"/>
    <property type="match status" value="1"/>
</dbReference>
<dbReference type="InterPro" id="IPR003108">
    <property type="entry name" value="GAR_dom"/>
</dbReference>
<evidence type="ECO:0000256" key="1">
    <source>
        <dbReference type="ARBA" id="ARBA00004245"/>
    </source>
</evidence>
<evidence type="ECO:0000256" key="4">
    <source>
        <dbReference type="SAM" id="MobiDB-lite"/>
    </source>
</evidence>
<proteinExistence type="predicted"/>
<dbReference type="EMBL" id="KZ819188">
    <property type="protein sequence ID" value="PWZ02771.1"/>
    <property type="molecule type" value="Genomic_DNA"/>
</dbReference>
<feature type="compositionally biased region" description="Low complexity" evidence="4">
    <location>
        <begin position="564"/>
        <end position="576"/>
    </location>
</feature>
<dbReference type="GO" id="GO:0051764">
    <property type="term" value="P:actin crosslink formation"/>
    <property type="evidence" value="ECO:0007669"/>
    <property type="project" value="TreeGrafter"/>
</dbReference>
<comment type="subcellular location">
    <subcellularLocation>
        <location evidence="1">Cytoplasm</location>
        <location evidence="1">Cytoskeleton</location>
    </subcellularLocation>
</comment>
<feature type="compositionally biased region" description="Polar residues" evidence="4">
    <location>
        <begin position="451"/>
        <end position="461"/>
    </location>
</feature>
<evidence type="ECO:0000259" key="5">
    <source>
        <dbReference type="PROSITE" id="PS51460"/>
    </source>
</evidence>
<keyword evidence="7" id="KW-1185">Reference proteome</keyword>
<dbReference type="InterPro" id="IPR036534">
    <property type="entry name" value="GAR_dom_sf"/>
</dbReference>
<evidence type="ECO:0000313" key="6">
    <source>
        <dbReference type="EMBL" id="PWZ02771.1"/>
    </source>
</evidence>
<accession>A0A317XZR7</accession>
<dbReference type="Pfam" id="PF02187">
    <property type="entry name" value="GAS2"/>
    <property type="match status" value="1"/>
</dbReference>
<organism evidence="6 7">
    <name type="scientific">Testicularia cyperi</name>
    <dbReference type="NCBI Taxonomy" id="1882483"/>
    <lineage>
        <taxon>Eukaryota</taxon>
        <taxon>Fungi</taxon>
        <taxon>Dikarya</taxon>
        <taxon>Basidiomycota</taxon>
        <taxon>Ustilaginomycotina</taxon>
        <taxon>Ustilaginomycetes</taxon>
        <taxon>Ustilaginales</taxon>
        <taxon>Anthracoideaceae</taxon>
        <taxon>Testicularia</taxon>
    </lineage>
</organism>
<dbReference type="AlphaFoldDB" id="A0A317XZR7"/>
<dbReference type="InParanoid" id="A0A317XZR7"/>
<reference evidence="6 7" key="1">
    <citation type="journal article" date="2018" name="Mol. Biol. Evol.">
        <title>Broad Genomic Sampling Reveals a Smut Pathogenic Ancestry of the Fungal Clade Ustilaginomycotina.</title>
        <authorList>
            <person name="Kijpornyongpan T."/>
            <person name="Mondo S.J."/>
            <person name="Barry K."/>
            <person name="Sandor L."/>
            <person name="Lee J."/>
            <person name="Lipzen A."/>
            <person name="Pangilinan J."/>
            <person name="LaButti K."/>
            <person name="Hainaut M."/>
            <person name="Henrissat B."/>
            <person name="Grigoriev I.V."/>
            <person name="Spatafora J.W."/>
            <person name="Aime M.C."/>
        </authorList>
    </citation>
    <scope>NUCLEOTIDE SEQUENCE [LARGE SCALE GENOMIC DNA]</scope>
    <source>
        <strain evidence="6 7">MCA 3645</strain>
    </source>
</reference>
<dbReference type="Gene3D" id="3.30.920.20">
    <property type="entry name" value="Gas2-like domain"/>
    <property type="match status" value="1"/>
</dbReference>
<keyword evidence="2" id="KW-0963">Cytoplasm</keyword>
<dbReference type="GO" id="GO:0008017">
    <property type="term" value="F:microtubule binding"/>
    <property type="evidence" value="ECO:0007669"/>
    <property type="project" value="InterPro"/>
</dbReference>
<sequence>MNKGAASSSTETAELTKTQREGLSEVETLHEEALDVSVNGLYARKQVGGMGATDTVAAPPATDLLLSSRDLIELTSFSQKKVDIEEQTGVVQAWPQLDPFKNLQSYRADEATLRQNREGLAAFREELLHYQVERMRHEAEAQRFNVQDMNRLRLVAKATSKRHLSAADTDLIELTLDTLYALDRLLRLLRARRVEHDISELRLKWELMLCACWEDLPSLQDEAAAFEQRCNEFTRVCDHRGRLSVLRPPDLRSESALTPAAKSKRRFPSGRMALEALKLESSRLVLRIKSFTTERVLPTGRVLDQMIDQRQIPEKLIDEQERLEDSIPKAATIEALVTRLCAEAPAHSATTVESSAFSKPSLQESSDKQQPEKVVPNPSLRSVDAIWPQLDTKCAPPGIRERVSELPCTELGDSTVSTPRRSALVKLKTPSRSRASREERVKGCDARFLPSTPSNARSSRPNRYRPDPEDQLDVAVSAIINDLPMKVSIQPVRLADIPLAKQQNGHTDQSGRYWVGDPEPRLCFCRILRSNTVMVRVGGGWQELSQFITHHYAHLNDVTVTPTASASGSRSASIGSTPTTQWLRSASGSADPLMLRTQRSSQALRAQTSRALSTEWHSGPLPPTQYGKVIRVGDLDTTAATKDSSVADLLLNMQRLRASPSTPVSELSLSESASSIVMDGELLHGEDYSIADRGRTTQEAPM</sequence>
<dbReference type="PANTHER" id="PTHR46756:SF18">
    <property type="entry name" value="GAS2-LIKE PROTEIN PICKLED EGGS"/>
    <property type="match status" value="1"/>
</dbReference>
<feature type="region of interest" description="Disordered" evidence="4">
    <location>
        <begin position="423"/>
        <end position="469"/>
    </location>
</feature>
<dbReference type="Proteomes" id="UP000246740">
    <property type="component" value="Unassembled WGS sequence"/>
</dbReference>
<evidence type="ECO:0000256" key="2">
    <source>
        <dbReference type="ARBA" id="ARBA00022490"/>
    </source>
</evidence>
<feature type="region of interest" description="Disordered" evidence="4">
    <location>
        <begin position="562"/>
        <end position="591"/>
    </location>
</feature>
<feature type="compositionally biased region" description="Polar residues" evidence="4">
    <location>
        <begin position="577"/>
        <end position="588"/>
    </location>
</feature>
<keyword evidence="3" id="KW-0206">Cytoskeleton</keyword>
<feature type="domain" description="GAR" evidence="5">
    <location>
        <begin position="467"/>
        <end position="555"/>
    </location>
</feature>
<dbReference type="GO" id="GO:0008093">
    <property type="term" value="F:cytoskeletal anchor activity"/>
    <property type="evidence" value="ECO:0007669"/>
    <property type="project" value="TreeGrafter"/>
</dbReference>
<feature type="region of interest" description="Disordered" evidence="4">
    <location>
        <begin position="1"/>
        <end position="22"/>
    </location>
</feature>
<dbReference type="PANTHER" id="PTHR46756">
    <property type="entry name" value="TRANSGELIN"/>
    <property type="match status" value="1"/>
</dbReference>
<dbReference type="GO" id="GO:0051015">
    <property type="term" value="F:actin filament binding"/>
    <property type="evidence" value="ECO:0007669"/>
    <property type="project" value="TreeGrafter"/>
</dbReference>
<dbReference type="PROSITE" id="PS51460">
    <property type="entry name" value="GAR"/>
    <property type="match status" value="1"/>
</dbReference>
<evidence type="ECO:0000313" key="7">
    <source>
        <dbReference type="Proteomes" id="UP000246740"/>
    </source>
</evidence>
<feature type="compositionally biased region" description="Polar residues" evidence="4">
    <location>
        <begin position="349"/>
        <end position="364"/>
    </location>
</feature>
<feature type="compositionally biased region" description="Polar residues" evidence="4">
    <location>
        <begin position="1"/>
        <end position="16"/>
    </location>
</feature>
<evidence type="ECO:0000256" key="3">
    <source>
        <dbReference type="ARBA" id="ARBA00023212"/>
    </source>
</evidence>
<dbReference type="SUPFAM" id="SSF143575">
    <property type="entry name" value="GAS2 domain-like"/>
    <property type="match status" value="1"/>
</dbReference>
<feature type="region of interest" description="Disordered" evidence="4">
    <location>
        <begin position="349"/>
        <end position="380"/>
    </location>
</feature>
<protein>
    <recommendedName>
        <fullName evidence="5">GAR domain-containing protein</fullName>
    </recommendedName>
</protein>
<feature type="compositionally biased region" description="Basic and acidic residues" evidence="4">
    <location>
        <begin position="435"/>
        <end position="445"/>
    </location>
</feature>
<dbReference type="GO" id="GO:0005884">
    <property type="term" value="C:actin filament"/>
    <property type="evidence" value="ECO:0007669"/>
    <property type="project" value="TreeGrafter"/>
</dbReference>
<name>A0A317XZR7_9BASI</name>
<dbReference type="OrthoDB" id="10017054at2759"/>
<gene>
    <name evidence="6" type="ORF">BCV70DRAFT_5937</name>
</gene>